<proteinExistence type="predicted"/>
<comment type="caution">
    <text evidence="2">The sequence shown here is derived from an EMBL/GenBank/DDBJ whole genome shotgun (WGS) entry which is preliminary data.</text>
</comment>
<accession>A0A8X6YZH2</accession>
<evidence type="ECO:0000256" key="1">
    <source>
        <dbReference type="SAM" id="MobiDB-lite"/>
    </source>
</evidence>
<evidence type="ECO:0000313" key="3">
    <source>
        <dbReference type="Proteomes" id="UP000886998"/>
    </source>
</evidence>
<evidence type="ECO:0000313" key="2">
    <source>
        <dbReference type="EMBL" id="GFY79544.1"/>
    </source>
</evidence>
<feature type="compositionally biased region" description="Polar residues" evidence="1">
    <location>
        <begin position="24"/>
        <end position="43"/>
    </location>
</feature>
<reference evidence="2" key="1">
    <citation type="submission" date="2020-08" db="EMBL/GenBank/DDBJ databases">
        <title>Multicomponent nature underlies the extraordinary mechanical properties of spider dragline silk.</title>
        <authorList>
            <person name="Kono N."/>
            <person name="Nakamura H."/>
            <person name="Mori M."/>
            <person name="Yoshida Y."/>
            <person name="Ohtoshi R."/>
            <person name="Malay A.D."/>
            <person name="Moran D.A.P."/>
            <person name="Tomita M."/>
            <person name="Numata K."/>
            <person name="Arakawa K."/>
        </authorList>
    </citation>
    <scope>NUCLEOTIDE SEQUENCE</scope>
</reference>
<sequence>MERKKESIDWDAPNESQRKKNRHNLATNGRRTTQNAGFEQESSGLGAGPPVAGLSAAGRNARAGLRTPLPGAPGIPRKLSLQIGTVRQKELSK</sequence>
<dbReference type="OrthoDB" id="10405539at2759"/>
<protein>
    <submittedName>
        <fullName evidence="2">Uncharacterized protein</fullName>
    </submittedName>
</protein>
<feature type="region of interest" description="Disordered" evidence="1">
    <location>
        <begin position="1"/>
        <end position="77"/>
    </location>
</feature>
<dbReference type="AlphaFoldDB" id="A0A8X6YZH2"/>
<name>A0A8X6YZH2_9ARAC</name>
<dbReference type="EMBL" id="BMAV01023631">
    <property type="protein sequence ID" value="GFY79544.1"/>
    <property type="molecule type" value="Genomic_DNA"/>
</dbReference>
<keyword evidence="3" id="KW-1185">Reference proteome</keyword>
<organism evidence="2 3">
    <name type="scientific">Trichonephila inaurata madagascariensis</name>
    <dbReference type="NCBI Taxonomy" id="2747483"/>
    <lineage>
        <taxon>Eukaryota</taxon>
        <taxon>Metazoa</taxon>
        <taxon>Ecdysozoa</taxon>
        <taxon>Arthropoda</taxon>
        <taxon>Chelicerata</taxon>
        <taxon>Arachnida</taxon>
        <taxon>Araneae</taxon>
        <taxon>Araneomorphae</taxon>
        <taxon>Entelegynae</taxon>
        <taxon>Araneoidea</taxon>
        <taxon>Nephilidae</taxon>
        <taxon>Trichonephila</taxon>
        <taxon>Trichonephila inaurata</taxon>
    </lineage>
</organism>
<dbReference type="Proteomes" id="UP000886998">
    <property type="component" value="Unassembled WGS sequence"/>
</dbReference>
<gene>
    <name evidence="2" type="ORF">TNIN_201341</name>
</gene>